<evidence type="ECO:0000256" key="14">
    <source>
        <dbReference type="ARBA" id="ARBA00023315"/>
    </source>
</evidence>
<evidence type="ECO:0000256" key="6">
    <source>
        <dbReference type="ARBA" id="ARBA00022516"/>
    </source>
</evidence>
<comment type="similarity">
    <text evidence="4">Belongs to the diacylglycerol acyltransferase family.</text>
</comment>
<evidence type="ECO:0000313" key="19">
    <source>
        <dbReference type="Proteomes" id="UP001329825"/>
    </source>
</evidence>
<evidence type="ECO:0000256" key="3">
    <source>
        <dbReference type="ARBA" id="ARBA00005189"/>
    </source>
</evidence>
<protein>
    <recommendedName>
        <fullName evidence="5">diacylglycerol O-acyltransferase</fullName>
        <ecNumber evidence="5">2.3.1.20</ecNumber>
    </recommendedName>
</protein>
<evidence type="ECO:0000256" key="11">
    <source>
        <dbReference type="ARBA" id="ARBA00022989"/>
    </source>
</evidence>
<evidence type="ECO:0000256" key="10">
    <source>
        <dbReference type="ARBA" id="ARBA00022824"/>
    </source>
</evidence>
<evidence type="ECO:0000313" key="18">
    <source>
        <dbReference type="EMBL" id="WRT69199.1"/>
    </source>
</evidence>
<keyword evidence="6" id="KW-0444">Lipid biosynthesis</keyword>
<evidence type="ECO:0000256" key="12">
    <source>
        <dbReference type="ARBA" id="ARBA00023098"/>
    </source>
</evidence>
<keyword evidence="9" id="KW-0319">Glycerol metabolism</keyword>
<evidence type="ECO:0000256" key="15">
    <source>
        <dbReference type="ARBA" id="ARBA00048109"/>
    </source>
</evidence>
<evidence type="ECO:0000256" key="2">
    <source>
        <dbReference type="ARBA" id="ARBA00004771"/>
    </source>
</evidence>
<dbReference type="CDD" id="cd07987">
    <property type="entry name" value="LPLAT_MGAT-like"/>
    <property type="match status" value="1"/>
</dbReference>
<keyword evidence="19" id="KW-1185">Reference proteome</keyword>
<feature type="compositionally biased region" description="Low complexity" evidence="16">
    <location>
        <begin position="25"/>
        <end position="52"/>
    </location>
</feature>
<reference evidence="18 19" key="1">
    <citation type="submission" date="2024-01" db="EMBL/GenBank/DDBJ databases">
        <title>Comparative genomics of Cryptococcus and Kwoniella reveals pathogenesis evolution and contrasting modes of karyotype evolution via chromosome fusion or intercentromeric recombination.</title>
        <authorList>
            <person name="Coelho M.A."/>
            <person name="David-Palma M."/>
            <person name="Shea T."/>
            <person name="Bowers K."/>
            <person name="McGinley-Smith S."/>
            <person name="Mohammad A.W."/>
            <person name="Gnirke A."/>
            <person name="Yurkov A.M."/>
            <person name="Nowrousian M."/>
            <person name="Sun S."/>
            <person name="Cuomo C.A."/>
            <person name="Heitman J."/>
        </authorList>
    </citation>
    <scope>NUCLEOTIDE SEQUENCE [LARGE SCALE GENOMIC DNA]</scope>
    <source>
        <strain evidence="18">CBS 11374</strain>
    </source>
</reference>
<sequence>MTEATSTSTSTSKPATAFSLGEPISSSSLASSSSTSASTSTSTSAPAPASSSHNTLLTNDSPSRGESLTPRHGPLAPNAFELSEDEEPTPVLGDIPNHPSRAETLRRRSLAKRGIGIDESKGIKLSNGHKVHKADGMLEQEEEADDADAEEVEDDDHEENHLDSYDDNEKKQIGKENDWEQENENEHVNGHENKTGHRRKSSLSAARERMRAKMKSPLVPNIKLDELRDTLEIGIEKKFAPLSIPPHRRLQTAAVLLWALLTPLSVIVFLLCASCIALWPILIPYLIWIQFDTAPQWGGRPKEWARRSFIWKYYAQYYPCSIVKEADLPPDRPYLFGYHPHGIIGMGAFATFATEGTNFSEYFPGIKPHLLTLDSNFKIPFYRDLMMIHGICSVSKRACANVLSMGPGSAITIVVGGATESLSAHPGTADLTLKRRFGFIKMAIREGADLVPVFSFGENDIYEQLANEKGSWVYALQKNFQKMFGFTLPLFYGRGVFNYNYGLMPFRHPIVSVVGKPIHVKRDPHPSNEAIQETQQLYIEELMRIWDKYKDLYARGRTKELTLVE</sequence>
<dbReference type="EMBL" id="CP141888">
    <property type="protein sequence ID" value="WRT69199.1"/>
    <property type="molecule type" value="Genomic_DNA"/>
</dbReference>
<dbReference type="PANTHER" id="PTHR12317:SF0">
    <property type="entry name" value="ACYLTRANSFERASE"/>
    <property type="match status" value="1"/>
</dbReference>
<dbReference type="Pfam" id="PF03982">
    <property type="entry name" value="DAGAT"/>
    <property type="match status" value="1"/>
</dbReference>
<organism evidence="18 19">
    <name type="scientific">Kwoniella shivajii</name>
    <dbReference type="NCBI Taxonomy" id="564305"/>
    <lineage>
        <taxon>Eukaryota</taxon>
        <taxon>Fungi</taxon>
        <taxon>Dikarya</taxon>
        <taxon>Basidiomycota</taxon>
        <taxon>Agaricomycotina</taxon>
        <taxon>Tremellomycetes</taxon>
        <taxon>Tremellales</taxon>
        <taxon>Cryptococcaceae</taxon>
        <taxon>Kwoniella</taxon>
    </lineage>
</organism>
<keyword evidence="7" id="KW-0808">Transferase</keyword>
<evidence type="ECO:0000256" key="5">
    <source>
        <dbReference type="ARBA" id="ARBA00013244"/>
    </source>
</evidence>
<dbReference type="RefSeq" id="XP_062793938.1">
    <property type="nucleotide sequence ID" value="XM_062937887.1"/>
</dbReference>
<feature type="transmembrane region" description="Helical" evidence="17">
    <location>
        <begin position="255"/>
        <end position="288"/>
    </location>
</feature>
<comment type="pathway">
    <text evidence="3">Lipid metabolism.</text>
</comment>
<comment type="pathway">
    <text evidence="2">Glycerolipid metabolism; triacylglycerol biosynthesis.</text>
</comment>
<keyword evidence="14" id="KW-0012">Acyltransferase</keyword>
<keyword evidence="11 17" id="KW-1133">Transmembrane helix</keyword>
<evidence type="ECO:0000256" key="4">
    <source>
        <dbReference type="ARBA" id="ARBA00005420"/>
    </source>
</evidence>
<keyword evidence="10" id="KW-0256">Endoplasmic reticulum</keyword>
<keyword evidence="13 17" id="KW-0472">Membrane</keyword>
<evidence type="ECO:0000256" key="13">
    <source>
        <dbReference type="ARBA" id="ARBA00023136"/>
    </source>
</evidence>
<evidence type="ECO:0000256" key="9">
    <source>
        <dbReference type="ARBA" id="ARBA00022798"/>
    </source>
</evidence>
<dbReference type="EC" id="2.3.1.20" evidence="5"/>
<evidence type="ECO:0000256" key="7">
    <source>
        <dbReference type="ARBA" id="ARBA00022679"/>
    </source>
</evidence>
<dbReference type="Proteomes" id="UP001329825">
    <property type="component" value="Chromosome 8"/>
</dbReference>
<feature type="compositionally biased region" description="Polar residues" evidence="16">
    <location>
        <begin position="53"/>
        <end position="66"/>
    </location>
</feature>
<gene>
    <name evidence="18" type="ORF">IL334_006183</name>
</gene>
<evidence type="ECO:0000256" key="16">
    <source>
        <dbReference type="SAM" id="MobiDB-lite"/>
    </source>
</evidence>
<feature type="region of interest" description="Disordered" evidence="16">
    <location>
        <begin position="1"/>
        <end position="211"/>
    </location>
</feature>
<dbReference type="GeneID" id="87958313"/>
<proteinExistence type="inferred from homology"/>
<keyword evidence="12" id="KW-0443">Lipid metabolism</keyword>
<feature type="compositionally biased region" description="Acidic residues" evidence="16">
    <location>
        <begin position="138"/>
        <end position="157"/>
    </location>
</feature>
<evidence type="ECO:0000256" key="1">
    <source>
        <dbReference type="ARBA" id="ARBA00004477"/>
    </source>
</evidence>
<comment type="subcellular location">
    <subcellularLocation>
        <location evidence="1">Endoplasmic reticulum membrane</location>
        <topology evidence="1">Multi-pass membrane protein</topology>
    </subcellularLocation>
</comment>
<feature type="compositionally biased region" description="Low complexity" evidence="16">
    <location>
        <begin position="1"/>
        <end position="12"/>
    </location>
</feature>
<feature type="compositionally biased region" description="Basic and acidic residues" evidence="16">
    <location>
        <begin position="158"/>
        <end position="195"/>
    </location>
</feature>
<evidence type="ECO:0000256" key="17">
    <source>
        <dbReference type="SAM" id="Phobius"/>
    </source>
</evidence>
<keyword evidence="8 17" id="KW-0812">Transmembrane</keyword>
<accession>A0ABZ1D795</accession>
<dbReference type="InterPro" id="IPR007130">
    <property type="entry name" value="DAGAT"/>
</dbReference>
<name>A0ABZ1D795_9TREE</name>
<evidence type="ECO:0000256" key="8">
    <source>
        <dbReference type="ARBA" id="ARBA00022692"/>
    </source>
</evidence>
<dbReference type="PANTHER" id="PTHR12317">
    <property type="entry name" value="DIACYLGLYCEROL O-ACYLTRANSFERASE"/>
    <property type="match status" value="1"/>
</dbReference>
<comment type="catalytic activity">
    <reaction evidence="15">
        <text>an acyl-CoA + a 1,2-diacyl-sn-glycerol = a triacyl-sn-glycerol + CoA</text>
        <dbReference type="Rhea" id="RHEA:10868"/>
        <dbReference type="ChEBI" id="CHEBI:17815"/>
        <dbReference type="ChEBI" id="CHEBI:57287"/>
        <dbReference type="ChEBI" id="CHEBI:58342"/>
        <dbReference type="ChEBI" id="CHEBI:64615"/>
        <dbReference type="EC" id="2.3.1.20"/>
    </reaction>
</comment>